<sequence length="70" mass="7235">MCSGATNSNNAATQSFAKQIDLSRYADLVAEGEVMEELDIGSAILCRVSHPVVGVVTLLNTSAGHAALLC</sequence>
<dbReference type="RefSeq" id="WP_143708214.1">
    <property type="nucleotide sequence ID" value="NZ_PKQE01000001.1"/>
</dbReference>
<evidence type="ECO:0000313" key="2">
    <source>
        <dbReference type="Proteomes" id="UP000234456"/>
    </source>
</evidence>
<proteinExistence type="predicted"/>
<evidence type="ECO:0000313" key="1">
    <source>
        <dbReference type="EMBL" id="PLC44474.1"/>
    </source>
</evidence>
<reference evidence="1 2" key="1">
    <citation type="submission" date="2017-12" db="EMBL/GenBank/DDBJ databases">
        <title>Draft genome sequence of Ralstonia pickettii 52.</title>
        <authorList>
            <person name="Zheng B."/>
        </authorList>
    </citation>
    <scope>NUCLEOTIDE SEQUENCE [LARGE SCALE GENOMIC DNA]</scope>
    <source>
        <strain evidence="1 2">52</strain>
    </source>
</reference>
<comment type="caution">
    <text evidence="1">The sequence shown here is derived from an EMBL/GenBank/DDBJ whole genome shotgun (WGS) entry which is preliminary data.</text>
</comment>
<protein>
    <submittedName>
        <fullName evidence="1">Uncharacterized protein</fullName>
    </submittedName>
</protein>
<dbReference type="EMBL" id="PKQE01000001">
    <property type="protein sequence ID" value="PLC44474.1"/>
    <property type="molecule type" value="Genomic_DNA"/>
</dbReference>
<dbReference type="Proteomes" id="UP000234456">
    <property type="component" value="Unassembled WGS sequence"/>
</dbReference>
<name>A0A2N4TXN2_RALPI</name>
<accession>A0A2N4TXN2</accession>
<dbReference type="AlphaFoldDB" id="A0A2N4TXN2"/>
<organism evidence="1 2">
    <name type="scientific">Ralstonia pickettii</name>
    <name type="common">Burkholderia pickettii</name>
    <dbReference type="NCBI Taxonomy" id="329"/>
    <lineage>
        <taxon>Bacteria</taxon>
        <taxon>Pseudomonadati</taxon>
        <taxon>Pseudomonadota</taxon>
        <taxon>Betaproteobacteria</taxon>
        <taxon>Burkholderiales</taxon>
        <taxon>Burkholderiaceae</taxon>
        <taxon>Ralstonia</taxon>
    </lineage>
</organism>
<gene>
    <name evidence="1" type="ORF">C0Q88_07285</name>
</gene>